<dbReference type="Pfam" id="PF00300">
    <property type="entry name" value="His_Phos_1"/>
    <property type="match status" value="1"/>
</dbReference>
<accession>A0ABR8JNI8</accession>
<reference evidence="1 2" key="1">
    <citation type="submission" date="2020-09" db="EMBL/GenBank/DDBJ databases">
        <authorList>
            <person name="Kim M.K."/>
        </authorList>
    </citation>
    <scope>NUCLEOTIDE SEQUENCE [LARGE SCALE GENOMIC DNA]</scope>
    <source>
        <strain evidence="1 2">BT646</strain>
    </source>
</reference>
<dbReference type="InterPro" id="IPR013078">
    <property type="entry name" value="His_Pase_superF_clade-1"/>
</dbReference>
<evidence type="ECO:0000313" key="2">
    <source>
        <dbReference type="Proteomes" id="UP000642468"/>
    </source>
</evidence>
<proteinExistence type="predicted"/>
<evidence type="ECO:0000313" key="1">
    <source>
        <dbReference type="EMBL" id="MBD2717296.1"/>
    </source>
</evidence>
<protein>
    <submittedName>
        <fullName evidence="1">Histidine phosphatase family protein</fullName>
    </submittedName>
</protein>
<gene>
    <name evidence="1" type="ORF">IC231_19795</name>
</gene>
<organism evidence="1 2">
    <name type="scientific">Hymenobacter duratus</name>
    <dbReference type="NCBI Taxonomy" id="2771356"/>
    <lineage>
        <taxon>Bacteria</taxon>
        <taxon>Pseudomonadati</taxon>
        <taxon>Bacteroidota</taxon>
        <taxon>Cytophagia</taxon>
        <taxon>Cytophagales</taxon>
        <taxon>Hymenobacteraceae</taxon>
        <taxon>Hymenobacter</taxon>
    </lineage>
</organism>
<dbReference type="Proteomes" id="UP000642468">
    <property type="component" value="Unassembled WGS sequence"/>
</dbReference>
<comment type="caution">
    <text evidence="1">The sequence shown here is derived from an EMBL/GenBank/DDBJ whole genome shotgun (WGS) entry which is preliminary data.</text>
</comment>
<name>A0ABR8JNI8_9BACT</name>
<sequence>MRPLLPGNAGAVELHAGRHSLVVSHGNTLRALRMQLHGLTVPQVEALEIPTGAGY</sequence>
<dbReference type="EMBL" id="JACWZZ010000007">
    <property type="protein sequence ID" value="MBD2717296.1"/>
    <property type="molecule type" value="Genomic_DNA"/>
</dbReference>
<dbReference type="Gene3D" id="3.40.50.1240">
    <property type="entry name" value="Phosphoglycerate mutase-like"/>
    <property type="match status" value="1"/>
</dbReference>
<dbReference type="InterPro" id="IPR029033">
    <property type="entry name" value="His_PPase_superfam"/>
</dbReference>
<dbReference type="SUPFAM" id="SSF53254">
    <property type="entry name" value="Phosphoglycerate mutase-like"/>
    <property type="match status" value="1"/>
</dbReference>
<keyword evidence="2" id="KW-1185">Reference proteome</keyword>